<proteinExistence type="predicted"/>
<comment type="caution">
    <text evidence="1">The sequence shown here is derived from an EMBL/GenBank/DDBJ whole genome shotgun (WGS) entry which is preliminary data.</text>
</comment>
<dbReference type="Proteomes" id="UP000469950">
    <property type="component" value="Unassembled WGS sequence"/>
</dbReference>
<evidence type="ECO:0000313" key="1">
    <source>
        <dbReference type="EMBL" id="KAE8545557.1"/>
    </source>
</evidence>
<reference evidence="1 2" key="1">
    <citation type="submission" date="2019-10" db="EMBL/GenBank/DDBJ databases">
        <title>Draft genome sequence of Marinobacter hydrocarbonoclasticus NCT7M from the microbiome of the marine copepod.</title>
        <authorList>
            <person name="Nuttall R."/>
            <person name="Sharma G."/>
            <person name="Moisander P."/>
        </authorList>
    </citation>
    <scope>NUCLEOTIDE SEQUENCE [LARGE SCALE GENOMIC DNA]</scope>
    <source>
        <strain evidence="1 2">NCT7M</strain>
    </source>
</reference>
<dbReference type="AlphaFoldDB" id="A0A833N9D6"/>
<protein>
    <submittedName>
        <fullName evidence="1">Uncharacterized protein</fullName>
    </submittedName>
</protein>
<organism evidence="1 2">
    <name type="scientific">Marinobacter nauticus</name>
    <name type="common">Marinobacter hydrocarbonoclasticus</name>
    <name type="synonym">Marinobacter aquaeolei</name>
    <dbReference type="NCBI Taxonomy" id="2743"/>
    <lineage>
        <taxon>Bacteria</taxon>
        <taxon>Pseudomonadati</taxon>
        <taxon>Pseudomonadota</taxon>
        <taxon>Gammaproteobacteria</taxon>
        <taxon>Pseudomonadales</taxon>
        <taxon>Marinobacteraceae</taxon>
        <taxon>Marinobacter</taxon>
    </lineage>
</organism>
<dbReference type="EMBL" id="WBMP01000008">
    <property type="protein sequence ID" value="KAE8545557.1"/>
    <property type="molecule type" value="Genomic_DNA"/>
</dbReference>
<sequence length="44" mass="4540">MVCSVSGLRYYGVFSGLDSDLSSGIGLSSLNAGEGIRPDHPDIP</sequence>
<accession>A0A833N9D6</accession>
<evidence type="ECO:0000313" key="2">
    <source>
        <dbReference type="Proteomes" id="UP000469950"/>
    </source>
</evidence>
<gene>
    <name evidence="1" type="ORF">F6453_2155</name>
</gene>
<name>A0A833N9D6_MARNT</name>